<keyword evidence="4" id="KW-1185">Reference proteome</keyword>
<feature type="domain" description="DUF6589" evidence="2">
    <location>
        <begin position="26"/>
        <end position="155"/>
    </location>
</feature>
<dbReference type="InterPro" id="IPR046496">
    <property type="entry name" value="DUF6589"/>
</dbReference>
<protein>
    <recommendedName>
        <fullName evidence="2">DUF6589 domain-containing protein</fullName>
    </recommendedName>
</protein>
<feature type="compositionally biased region" description="Basic and acidic residues" evidence="1">
    <location>
        <begin position="321"/>
        <end position="357"/>
    </location>
</feature>
<dbReference type="AlphaFoldDB" id="A0A3N4L772"/>
<dbReference type="InParanoid" id="A0A3N4L772"/>
<evidence type="ECO:0000259" key="2">
    <source>
        <dbReference type="Pfam" id="PF20231"/>
    </source>
</evidence>
<organism evidence="3 4">
    <name type="scientific">Terfezia boudieri ATCC MYA-4762</name>
    <dbReference type="NCBI Taxonomy" id="1051890"/>
    <lineage>
        <taxon>Eukaryota</taxon>
        <taxon>Fungi</taxon>
        <taxon>Dikarya</taxon>
        <taxon>Ascomycota</taxon>
        <taxon>Pezizomycotina</taxon>
        <taxon>Pezizomycetes</taxon>
        <taxon>Pezizales</taxon>
        <taxon>Pezizaceae</taxon>
        <taxon>Terfezia</taxon>
    </lineage>
</organism>
<name>A0A3N4L772_9PEZI</name>
<dbReference type="Pfam" id="PF20231">
    <property type="entry name" value="DUF6589"/>
    <property type="match status" value="1"/>
</dbReference>
<reference evidence="3 4" key="1">
    <citation type="journal article" date="2018" name="Nat. Ecol. Evol.">
        <title>Pezizomycetes genomes reveal the molecular basis of ectomycorrhizal truffle lifestyle.</title>
        <authorList>
            <person name="Murat C."/>
            <person name="Payen T."/>
            <person name="Noel B."/>
            <person name="Kuo A."/>
            <person name="Morin E."/>
            <person name="Chen J."/>
            <person name="Kohler A."/>
            <person name="Krizsan K."/>
            <person name="Balestrini R."/>
            <person name="Da Silva C."/>
            <person name="Montanini B."/>
            <person name="Hainaut M."/>
            <person name="Levati E."/>
            <person name="Barry K.W."/>
            <person name="Belfiori B."/>
            <person name="Cichocki N."/>
            <person name="Clum A."/>
            <person name="Dockter R.B."/>
            <person name="Fauchery L."/>
            <person name="Guy J."/>
            <person name="Iotti M."/>
            <person name="Le Tacon F."/>
            <person name="Lindquist E.A."/>
            <person name="Lipzen A."/>
            <person name="Malagnac F."/>
            <person name="Mello A."/>
            <person name="Molinier V."/>
            <person name="Miyauchi S."/>
            <person name="Poulain J."/>
            <person name="Riccioni C."/>
            <person name="Rubini A."/>
            <person name="Sitrit Y."/>
            <person name="Splivallo R."/>
            <person name="Traeger S."/>
            <person name="Wang M."/>
            <person name="Zifcakova L."/>
            <person name="Wipf D."/>
            <person name="Zambonelli A."/>
            <person name="Paolocci F."/>
            <person name="Nowrousian M."/>
            <person name="Ottonello S."/>
            <person name="Baldrian P."/>
            <person name="Spatafora J.W."/>
            <person name="Henrissat B."/>
            <person name="Nagy L.G."/>
            <person name="Aury J.M."/>
            <person name="Wincker P."/>
            <person name="Grigoriev I.V."/>
            <person name="Bonfante P."/>
            <person name="Martin F.M."/>
        </authorList>
    </citation>
    <scope>NUCLEOTIDE SEQUENCE [LARGE SCALE GENOMIC DNA]</scope>
    <source>
        <strain evidence="3 4">ATCC MYA-4762</strain>
    </source>
</reference>
<accession>A0A3N4L772</accession>
<evidence type="ECO:0000256" key="1">
    <source>
        <dbReference type="SAM" id="MobiDB-lite"/>
    </source>
</evidence>
<evidence type="ECO:0000313" key="4">
    <source>
        <dbReference type="Proteomes" id="UP000267821"/>
    </source>
</evidence>
<gene>
    <name evidence="3" type="ORF">L211DRAFT_854132</name>
</gene>
<feature type="region of interest" description="Disordered" evidence="1">
    <location>
        <begin position="320"/>
        <end position="357"/>
    </location>
</feature>
<sequence>MYEVFILEHLRDILGVFIGVHIIFLDSVVCCGDSGALMKNIEPLYVWFVGGWKHHYAKATVNLLIDKEVVWTEEFKYIWYNNILVNLYGYSVKFIGIDKVNKILVCKVKDQHNPHGNWQSKDFFLKVISRNAFLFNTVKNSMDQSAHLSDLAIRHGSVDDKDDCQIVIRTLLQYDVMCFKKGRSTGGSVYNAVEIKPVLDLFCLGECVITREAFLNDIMAERLAGVRDNDRSSECSEDRAFHEEEERYLRDQEEVDNNGDHIWLDADLVLHNLEGAQVCEGSSNGVIDAEEMHSDEENDDINSGDINYGDIVYDCSAEMQNRWREGGEDRGNFEIDPEESNKEPEGVNDKESGSDTE</sequence>
<proteinExistence type="predicted"/>
<evidence type="ECO:0000313" key="3">
    <source>
        <dbReference type="EMBL" id="RPB18436.1"/>
    </source>
</evidence>
<dbReference type="Proteomes" id="UP000267821">
    <property type="component" value="Unassembled WGS sequence"/>
</dbReference>
<dbReference type="EMBL" id="ML121630">
    <property type="protein sequence ID" value="RPB18436.1"/>
    <property type="molecule type" value="Genomic_DNA"/>
</dbReference>
<dbReference type="OrthoDB" id="4743193at2759"/>